<evidence type="ECO:0000313" key="2">
    <source>
        <dbReference type="EMBL" id="TNJ68118.1"/>
    </source>
</evidence>
<name>A0A5C4TGM4_9BACL</name>
<reference evidence="2 3" key="1">
    <citation type="submission" date="2019-05" db="EMBL/GenBank/DDBJ databases">
        <title>We sequenced the genome of Paenibacillus hemerocallicola KCTC 33185 for further insight into its adaptation and study the phylogeny of Paenibacillus.</title>
        <authorList>
            <person name="Narsing Rao M.P."/>
        </authorList>
    </citation>
    <scope>NUCLEOTIDE SEQUENCE [LARGE SCALE GENOMIC DNA]</scope>
    <source>
        <strain evidence="2 3">KCTC 33185</strain>
    </source>
</reference>
<dbReference type="SUPFAM" id="SSF53335">
    <property type="entry name" value="S-adenosyl-L-methionine-dependent methyltransferases"/>
    <property type="match status" value="1"/>
</dbReference>
<evidence type="ECO:0000313" key="3">
    <source>
        <dbReference type="Proteomes" id="UP000307943"/>
    </source>
</evidence>
<dbReference type="Pfam" id="PF08241">
    <property type="entry name" value="Methyltransf_11"/>
    <property type="match status" value="1"/>
</dbReference>
<dbReference type="PANTHER" id="PTHR43861:SF1">
    <property type="entry name" value="TRANS-ACONITATE 2-METHYLTRANSFERASE"/>
    <property type="match status" value="1"/>
</dbReference>
<comment type="caution">
    <text evidence="2">The sequence shown here is derived from an EMBL/GenBank/DDBJ whole genome shotgun (WGS) entry which is preliminary data.</text>
</comment>
<proteinExistence type="predicted"/>
<dbReference type="GO" id="GO:0032259">
    <property type="term" value="P:methylation"/>
    <property type="evidence" value="ECO:0007669"/>
    <property type="project" value="UniProtKB-KW"/>
</dbReference>
<evidence type="ECO:0000259" key="1">
    <source>
        <dbReference type="Pfam" id="PF08241"/>
    </source>
</evidence>
<dbReference type="Gene3D" id="3.40.50.150">
    <property type="entry name" value="Vaccinia Virus protein VP39"/>
    <property type="match status" value="1"/>
</dbReference>
<dbReference type="OrthoDB" id="9777497at2"/>
<dbReference type="Proteomes" id="UP000307943">
    <property type="component" value="Unassembled WGS sequence"/>
</dbReference>
<accession>A0A5C4TGM4</accession>
<dbReference type="InterPro" id="IPR029063">
    <property type="entry name" value="SAM-dependent_MTases_sf"/>
</dbReference>
<keyword evidence="2" id="KW-0808">Transferase</keyword>
<dbReference type="RefSeq" id="WP_139600095.1">
    <property type="nucleotide sequence ID" value="NZ_VDCQ01000001.1"/>
</dbReference>
<dbReference type="GO" id="GO:0008757">
    <property type="term" value="F:S-adenosylmethionine-dependent methyltransferase activity"/>
    <property type="evidence" value="ECO:0007669"/>
    <property type="project" value="InterPro"/>
</dbReference>
<dbReference type="PANTHER" id="PTHR43861">
    <property type="entry name" value="TRANS-ACONITATE 2-METHYLTRANSFERASE-RELATED"/>
    <property type="match status" value="1"/>
</dbReference>
<dbReference type="AlphaFoldDB" id="A0A5C4TGM4"/>
<gene>
    <name evidence="2" type="ORF">FE784_00175</name>
</gene>
<organism evidence="2 3">
    <name type="scientific">Paenibacillus hemerocallicola</name>
    <dbReference type="NCBI Taxonomy" id="1172614"/>
    <lineage>
        <taxon>Bacteria</taxon>
        <taxon>Bacillati</taxon>
        <taxon>Bacillota</taxon>
        <taxon>Bacilli</taxon>
        <taxon>Bacillales</taxon>
        <taxon>Paenibacillaceae</taxon>
        <taxon>Paenibacillus</taxon>
    </lineage>
</organism>
<dbReference type="CDD" id="cd02440">
    <property type="entry name" value="AdoMet_MTases"/>
    <property type="match status" value="1"/>
</dbReference>
<keyword evidence="3" id="KW-1185">Reference proteome</keyword>
<feature type="domain" description="Methyltransferase type 11" evidence="1">
    <location>
        <begin position="54"/>
        <end position="149"/>
    </location>
</feature>
<dbReference type="EMBL" id="VDCQ01000001">
    <property type="protein sequence ID" value="TNJ68118.1"/>
    <property type="molecule type" value="Genomic_DNA"/>
</dbReference>
<protein>
    <submittedName>
        <fullName evidence="2">Class I SAM-dependent methyltransferase</fullName>
    </submittedName>
</protein>
<keyword evidence="2" id="KW-0489">Methyltransferase</keyword>
<sequence length="267" mass="30685">MKTNSTEFLTNQYKDSSNLDIRIRLHEAYSTNPIDWHEWVFDQMIFKADSRIIEFGCGTASLWEKNDCKISNKWSITLTDMSEGMLAKAQHNTRNASNVAYQVMDIQNIESEDGLFDIVIANHMLYHVPDIHKALAEVQRVLRDDGVFYAATNGGIHLREIFDFVAEFDPSVPFTKPMNATFFGLENGEEQLRGHFGDVRLVRYPSDLRVTSAQDLADFIFSIRTEFKKDLIEKGTYASFIPFLESKKNEHGYIQISKDSGLFVCRK</sequence>
<dbReference type="InterPro" id="IPR013216">
    <property type="entry name" value="Methyltransf_11"/>
</dbReference>